<dbReference type="Proteomes" id="UP000036395">
    <property type="component" value="Unassembled WGS sequence"/>
</dbReference>
<dbReference type="EMBL" id="JYLA01000009">
    <property type="protein sequence ID" value="KMM82965.1"/>
    <property type="molecule type" value="Genomic_DNA"/>
</dbReference>
<dbReference type="PATRIC" id="fig|47884.3.peg.4535"/>
<comment type="caution">
    <text evidence="1">The sequence shown here is derived from an EMBL/GenBank/DDBJ whole genome shotgun (WGS) entry which is preliminary data.</text>
</comment>
<sequence length="91" mass="9738">MNYSLLANAEPPLRALAEPCALGNQGHGQTAPLCLPELGNLIKLRDALLVLKGPLANCPGLRSLIEHRLLGNDVHDRILGKRSDTPSTRAP</sequence>
<reference evidence="1 2" key="1">
    <citation type="submission" date="2015-02" db="EMBL/GenBank/DDBJ databases">
        <title>Pseudomonas helleri sp. nov. and Pseudomonas weihenstephanensis sp. nov., isolated from raw cows milk.</title>
        <authorList>
            <person name="von Neubeck M."/>
            <person name="Huptas C."/>
            <person name="Wenning M."/>
            <person name="Scherer S."/>
        </authorList>
    </citation>
    <scope>NUCLEOTIDE SEQUENCE [LARGE SCALE GENOMIC DNA]</scope>
    <source>
        <strain evidence="1 2">DSM 21104</strain>
    </source>
</reference>
<protein>
    <submittedName>
        <fullName evidence="1">Uncharacterized protein</fullName>
    </submittedName>
</protein>
<dbReference type="RefSeq" id="WP_053070949.1">
    <property type="nucleotide sequence ID" value="NZ_FNRS01000001.1"/>
</dbReference>
<organism evidence="1 2">
    <name type="scientific">Pseudomonas taetrolens</name>
    <dbReference type="NCBI Taxonomy" id="47884"/>
    <lineage>
        <taxon>Bacteria</taxon>
        <taxon>Pseudomonadati</taxon>
        <taxon>Pseudomonadota</taxon>
        <taxon>Gammaproteobacteria</taxon>
        <taxon>Pseudomonadales</taxon>
        <taxon>Pseudomonadaceae</taxon>
        <taxon>Pseudomonas</taxon>
    </lineage>
</organism>
<dbReference type="OrthoDB" id="7025878at2"/>
<accession>A0A0J6GMZ0</accession>
<proteinExistence type="predicted"/>
<dbReference type="AlphaFoldDB" id="A0A0J6GMZ0"/>
<evidence type="ECO:0000313" key="2">
    <source>
        <dbReference type="Proteomes" id="UP000036395"/>
    </source>
</evidence>
<name>A0A0J6GMZ0_PSETA</name>
<gene>
    <name evidence="1" type="ORF">TU78_20155</name>
</gene>
<evidence type="ECO:0000313" key="1">
    <source>
        <dbReference type="EMBL" id="KMM82965.1"/>
    </source>
</evidence>